<proteinExistence type="predicted"/>
<evidence type="ECO:0000313" key="1">
    <source>
        <dbReference type="EMBL" id="GMR51355.1"/>
    </source>
</evidence>
<protein>
    <submittedName>
        <fullName evidence="1">Uncharacterized protein</fullName>
    </submittedName>
</protein>
<accession>A0AAN5CW16</accession>
<evidence type="ECO:0000313" key="2">
    <source>
        <dbReference type="Proteomes" id="UP001328107"/>
    </source>
</evidence>
<keyword evidence="2" id="KW-1185">Reference proteome</keyword>
<feature type="non-terminal residue" evidence="1">
    <location>
        <position position="103"/>
    </location>
</feature>
<reference evidence="2" key="1">
    <citation type="submission" date="2022-10" db="EMBL/GenBank/DDBJ databases">
        <title>Genome assembly of Pristionchus species.</title>
        <authorList>
            <person name="Yoshida K."/>
            <person name="Sommer R.J."/>
        </authorList>
    </citation>
    <scope>NUCLEOTIDE SEQUENCE [LARGE SCALE GENOMIC DNA]</scope>
    <source>
        <strain evidence="2">RS5460</strain>
    </source>
</reference>
<dbReference type="EMBL" id="BTRK01000005">
    <property type="protein sequence ID" value="GMR51355.1"/>
    <property type="molecule type" value="Genomic_DNA"/>
</dbReference>
<dbReference type="Proteomes" id="UP001328107">
    <property type="component" value="Unassembled WGS sequence"/>
</dbReference>
<organism evidence="1 2">
    <name type="scientific">Pristionchus mayeri</name>
    <dbReference type="NCBI Taxonomy" id="1317129"/>
    <lineage>
        <taxon>Eukaryota</taxon>
        <taxon>Metazoa</taxon>
        <taxon>Ecdysozoa</taxon>
        <taxon>Nematoda</taxon>
        <taxon>Chromadorea</taxon>
        <taxon>Rhabditida</taxon>
        <taxon>Rhabditina</taxon>
        <taxon>Diplogasteromorpha</taxon>
        <taxon>Diplogasteroidea</taxon>
        <taxon>Neodiplogasteridae</taxon>
        <taxon>Pristionchus</taxon>
    </lineage>
</organism>
<name>A0AAN5CW16_9BILA</name>
<sequence length="103" mass="11542">GSYCIYNLNSHDAKGTDVSVWVIKRSKALEFNYEIYDAVNMKRPADAPKEMVTIMSAQQFRVLAQPGEDNSYTARLAGFDNAVEGNPDLCGYAYRTPSVYNTF</sequence>
<gene>
    <name evidence="1" type="ORF">PMAYCL1PPCAC_21550</name>
</gene>
<dbReference type="AlphaFoldDB" id="A0AAN5CW16"/>
<feature type="non-terminal residue" evidence="1">
    <location>
        <position position="1"/>
    </location>
</feature>
<comment type="caution">
    <text evidence="1">The sequence shown here is derived from an EMBL/GenBank/DDBJ whole genome shotgun (WGS) entry which is preliminary data.</text>
</comment>